<evidence type="ECO:0000256" key="4">
    <source>
        <dbReference type="ARBA" id="ARBA00022741"/>
    </source>
</evidence>
<dbReference type="GO" id="GO:0009432">
    <property type="term" value="P:SOS response"/>
    <property type="evidence" value="ECO:0007669"/>
    <property type="project" value="UniProtKB-ARBA"/>
</dbReference>
<evidence type="ECO:0000259" key="11">
    <source>
        <dbReference type="Pfam" id="PF02463"/>
    </source>
</evidence>
<evidence type="ECO:0000256" key="3">
    <source>
        <dbReference type="ARBA" id="ARBA00021315"/>
    </source>
</evidence>
<evidence type="ECO:0000256" key="10">
    <source>
        <dbReference type="SAM" id="MobiDB-lite"/>
    </source>
</evidence>
<dbReference type="GO" id="GO:0043590">
    <property type="term" value="C:bacterial nucleoid"/>
    <property type="evidence" value="ECO:0007669"/>
    <property type="project" value="TreeGrafter"/>
</dbReference>
<keyword evidence="6" id="KW-0067">ATP-binding</keyword>
<comment type="similarity">
    <text evidence="2 9">Belongs to the RecN family.</text>
</comment>
<evidence type="ECO:0000256" key="7">
    <source>
        <dbReference type="ARBA" id="ARBA00023204"/>
    </source>
</evidence>
<dbReference type="PANTHER" id="PTHR11059">
    <property type="entry name" value="DNA REPAIR PROTEIN RECN"/>
    <property type="match status" value="1"/>
</dbReference>
<dbReference type="NCBIfam" id="TIGR00634">
    <property type="entry name" value="recN"/>
    <property type="match status" value="1"/>
</dbReference>
<dbReference type="CDD" id="cd03241">
    <property type="entry name" value="ABC_RecN"/>
    <property type="match status" value="2"/>
</dbReference>
<dbReference type="PANTHER" id="PTHR11059:SF0">
    <property type="entry name" value="DNA REPAIR PROTEIN RECN"/>
    <property type="match status" value="1"/>
</dbReference>
<dbReference type="InterPro" id="IPR003395">
    <property type="entry name" value="RecF/RecN/SMC_N"/>
</dbReference>
<dbReference type="InterPro" id="IPR004604">
    <property type="entry name" value="DNA_recomb/repair_RecN"/>
</dbReference>
<dbReference type="PIRSF" id="PIRSF003128">
    <property type="entry name" value="RecN"/>
    <property type="match status" value="1"/>
</dbReference>
<comment type="function">
    <text evidence="1 9">May be involved in recombinational repair of damaged DNA.</text>
</comment>
<organism evidence="12 13">
    <name type="scientific">Suttonella ornithocola</name>
    <dbReference type="NCBI Taxonomy" id="279832"/>
    <lineage>
        <taxon>Bacteria</taxon>
        <taxon>Pseudomonadati</taxon>
        <taxon>Pseudomonadota</taxon>
        <taxon>Gammaproteobacteria</taxon>
        <taxon>Cardiobacteriales</taxon>
        <taxon>Cardiobacteriaceae</taxon>
        <taxon>Suttonella</taxon>
    </lineage>
</organism>
<evidence type="ECO:0000313" key="13">
    <source>
        <dbReference type="Proteomes" id="UP000254601"/>
    </source>
</evidence>
<dbReference type="InterPro" id="IPR027417">
    <property type="entry name" value="P-loop_NTPase"/>
</dbReference>
<feature type="domain" description="RecF/RecN/SMC N-terminal" evidence="11">
    <location>
        <begin position="1"/>
        <end position="513"/>
    </location>
</feature>
<dbReference type="OrthoDB" id="9806954at2"/>
<accession>A0A380N1J5</accession>
<evidence type="ECO:0000256" key="2">
    <source>
        <dbReference type="ARBA" id="ARBA00009441"/>
    </source>
</evidence>
<dbReference type="SUPFAM" id="SSF52540">
    <property type="entry name" value="P-loop containing nucleoside triphosphate hydrolases"/>
    <property type="match status" value="1"/>
</dbReference>
<protein>
    <recommendedName>
        <fullName evidence="3 9">DNA repair protein RecN</fullName>
    </recommendedName>
    <alternativeName>
        <fullName evidence="8 9">Recombination protein N</fullName>
    </alternativeName>
</protein>
<keyword evidence="13" id="KW-1185">Reference proteome</keyword>
<dbReference type="AlphaFoldDB" id="A0A380N1J5"/>
<dbReference type="RefSeq" id="WP_072576067.1">
    <property type="nucleotide sequence ID" value="NZ_LWHB01000049.1"/>
</dbReference>
<evidence type="ECO:0000256" key="9">
    <source>
        <dbReference type="PIRNR" id="PIRNR003128"/>
    </source>
</evidence>
<dbReference type="Gene3D" id="3.40.50.300">
    <property type="entry name" value="P-loop containing nucleotide triphosphate hydrolases"/>
    <property type="match status" value="2"/>
</dbReference>
<dbReference type="FunFam" id="3.40.50.300:FF:000319">
    <property type="entry name" value="DNA repair protein RecN"/>
    <property type="match status" value="1"/>
</dbReference>
<evidence type="ECO:0000256" key="1">
    <source>
        <dbReference type="ARBA" id="ARBA00003618"/>
    </source>
</evidence>
<keyword evidence="7 9" id="KW-0234">DNA repair</keyword>
<keyword evidence="4" id="KW-0547">Nucleotide-binding</keyword>
<dbReference type="Pfam" id="PF02463">
    <property type="entry name" value="SMC_N"/>
    <property type="match status" value="1"/>
</dbReference>
<dbReference type="GO" id="GO:0006310">
    <property type="term" value="P:DNA recombination"/>
    <property type="evidence" value="ECO:0007669"/>
    <property type="project" value="InterPro"/>
</dbReference>
<sequence length="558" mass="62533">MLNTLTIDQFAIIDHSEIHFKKGFNILTGETGAGKSILIDAIGHILGERADASLIRHGAEKADIQAWFSHIPPAFVQMLEDNEHLDPDAPDQAHLRRTIREKGSKVFINSQATTAAKLKEYSSQLVNIHGQHANQALLQSPEQRRRIDRYGKLDTSLQAVAEAYRHWKTLEQQQQEWQKSRAAQQERLELLNYQLQEFDSIAPKDNEFAELSERHSLLAAADDILAKGTQLIELLYENEQNISSHLHYAVQLAQTLAGEHKAYQESAELIEQSHIYLEEARDTLNRQLSRIEHNPEELAALDERMTQLHTLARKHRIAPEALTEHWETLAEEHTALQTTQEKGDNLSKAVKKAEAHYYQAAETLTAARRTAADELAAEALTWIRQLGMEKAQFQIALTPANKPSIHGMDEVTFLLCANPGQTLQPLAKVASGGELSRISLAIEVACLDDNAVPHTLIFDEIDAGIGGEVADTVGRLLSKLSQTRQVLCITHLPQVAAYAAHHYRIEKTSDDTSTQTRVIPLDKKARITEIARMLGSAESTTSRQHAEMMLKERQKKSP</sequence>
<evidence type="ECO:0000256" key="5">
    <source>
        <dbReference type="ARBA" id="ARBA00022763"/>
    </source>
</evidence>
<keyword evidence="5 9" id="KW-0227">DNA damage</keyword>
<dbReference type="GO" id="GO:0006281">
    <property type="term" value="P:DNA repair"/>
    <property type="evidence" value="ECO:0007669"/>
    <property type="project" value="UniProtKB-KW"/>
</dbReference>
<name>A0A380N1J5_9GAMM</name>
<dbReference type="GO" id="GO:0005524">
    <property type="term" value="F:ATP binding"/>
    <property type="evidence" value="ECO:0007669"/>
    <property type="project" value="UniProtKB-KW"/>
</dbReference>
<dbReference type="Proteomes" id="UP000254601">
    <property type="component" value="Unassembled WGS sequence"/>
</dbReference>
<dbReference type="NCBIfam" id="NF008121">
    <property type="entry name" value="PRK10869.1"/>
    <property type="match status" value="1"/>
</dbReference>
<dbReference type="EMBL" id="UHIC01000001">
    <property type="protein sequence ID" value="SUO97627.1"/>
    <property type="molecule type" value="Genomic_DNA"/>
</dbReference>
<evidence type="ECO:0000313" key="12">
    <source>
        <dbReference type="EMBL" id="SUO97627.1"/>
    </source>
</evidence>
<evidence type="ECO:0000256" key="6">
    <source>
        <dbReference type="ARBA" id="ARBA00022840"/>
    </source>
</evidence>
<dbReference type="FunFam" id="3.40.50.300:FF:000356">
    <property type="entry name" value="DNA repair protein RecN"/>
    <property type="match status" value="1"/>
</dbReference>
<proteinExistence type="inferred from homology"/>
<reference evidence="12 13" key="1">
    <citation type="submission" date="2018-06" db="EMBL/GenBank/DDBJ databases">
        <authorList>
            <consortium name="Pathogen Informatics"/>
            <person name="Doyle S."/>
        </authorList>
    </citation>
    <scope>NUCLEOTIDE SEQUENCE [LARGE SCALE GENOMIC DNA]</scope>
    <source>
        <strain evidence="12 13">NCTC13337</strain>
    </source>
</reference>
<gene>
    <name evidence="12" type="primary">recN</name>
    <name evidence="12" type="ORF">NCTC13337_02535</name>
</gene>
<evidence type="ECO:0000256" key="8">
    <source>
        <dbReference type="ARBA" id="ARBA00033408"/>
    </source>
</evidence>
<feature type="region of interest" description="Disordered" evidence="10">
    <location>
        <begin position="536"/>
        <end position="558"/>
    </location>
</feature>